<dbReference type="OrthoDB" id="2098736at2759"/>
<feature type="compositionally biased region" description="Basic and acidic residues" evidence="1">
    <location>
        <begin position="233"/>
        <end position="254"/>
    </location>
</feature>
<dbReference type="EMBL" id="KZ999575">
    <property type="protein sequence ID" value="RKO84937.1"/>
    <property type="molecule type" value="Genomic_DNA"/>
</dbReference>
<feature type="compositionally biased region" description="Low complexity" evidence="1">
    <location>
        <begin position="63"/>
        <end position="83"/>
    </location>
</feature>
<accession>A0A4V1IQ11</accession>
<feature type="region of interest" description="Disordered" evidence="1">
    <location>
        <begin position="33"/>
        <end position="100"/>
    </location>
</feature>
<proteinExistence type="predicted"/>
<feature type="region of interest" description="Disordered" evidence="1">
    <location>
        <begin position="214"/>
        <end position="293"/>
    </location>
</feature>
<organism evidence="2 3">
    <name type="scientific">Blyttiomyces helicus</name>
    <dbReference type="NCBI Taxonomy" id="388810"/>
    <lineage>
        <taxon>Eukaryota</taxon>
        <taxon>Fungi</taxon>
        <taxon>Fungi incertae sedis</taxon>
        <taxon>Chytridiomycota</taxon>
        <taxon>Chytridiomycota incertae sedis</taxon>
        <taxon>Chytridiomycetes</taxon>
        <taxon>Chytridiomycetes incertae sedis</taxon>
        <taxon>Blyttiomyces</taxon>
    </lineage>
</organism>
<feature type="compositionally biased region" description="Polar residues" evidence="1">
    <location>
        <begin position="33"/>
        <end position="46"/>
    </location>
</feature>
<name>A0A4V1IQ11_9FUNG</name>
<evidence type="ECO:0000256" key="1">
    <source>
        <dbReference type="SAM" id="MobiDB-lite"/>
    </source>
</evidence>
<evidence type="ECO:0000313" key="3">
    <source>
        <dbReference type="Proteomes" id="UP000269721"/>
    </source>
</evidence>
<sequence length="578" mass="62728">MRSSVSAAASSSTPQFIAPSTLLSHFCLQNPSTSRTAATHNCSSNPRPGEEKQPGDEEKETEPVAMTPPASAAAAAAPKAAAALRKKEYDDRRKGQRHSVKLPPEHRALFREPYDRFLHLLLESFTREQNNPQSVQNALSHARRPGAPVGSTWVVWTSTPLRDQFRNSKARFPGITNAQNVVAEPARVLCSQFVEAMLFIHAANNPRRAVRPAAEAAPSDISASALQSPSSVSERDVSVKAEDEGRATQGHEVHPPPCQSIQPSPHDRKLTSPLPLSDYTMYGLEPPREHEPLPPYLSFKPAHDPTLLPSTSSMSPTFNEPLPAYYHTGDVDDFMDLETAAGAVPLTESSPILSYTEAETAPEEWTLETRPLTAEYREIFGDEPLPSYEWSVAAPGGGEMLGYEGIGGDVLDVFDADDALLDFAVTPQQPHDLPLSDAGSSSSSALFDVDPARAIADWWPHDLLPNDILPADADPRGKQPVYASWRWPGADEHGLQRLKADDEMELVHNPDPAGSPFLFPELPQMLLFDAAMRQGGEVAVRAGVGVGDGQGDGEDRAGWPFKPWESTADSHPHWVGGG</sequence>
<reference evidence="3" key="1">
    <citation type="journal article" date="2018" name="Nat. Microbiol.">
        <title>Leveraging single-cell genomics to expand the fungal tree of life.</title>
        <authorList>
            <person name="Ahrendt S.R."/>
            <person name="Quandt C.A."/>
            <person name="Ciobanu D."/>
            <person name="Clum A."/>
            <person name="Salamov A."/>
            <person name="Andreopoulos B."/>
            <person name="Cheng J.F."/>
            <person name="Woyke T."/>
            <person name="Pelin A."/>
            <person name="Henrissat B."/>
            <person name="Reynolds N.K."/>
            <person name="Benny G.L."/>
            <person name="Smith M.E."/>
            <person name="James T.Y."/>
            <person name="Grigoriev I.V."/>
        </authorList>
    </citation>
    <scope>NUCLEOTIDE SEQUENCE [LARGE SCALE GENOMIC DNA]</scope>
</reference>
<evidence type="ECO:0000313" key="2">
    <source>
        <dbReference type="EMBL" id="RKO84937.1"/>
    </source>
</evidence>
<gene>
    <name evidence="2" type="ORF">BDK51DRAFT_39542</name>
</gene>
<feature type="compositionally biased region" description="Low complexity" evidence="1">
    <location>
        <begin position="214"/>
        <end position="232"/>
    </location>
</feature>
<feature type="region of interest" description="Disordered" evidence="1">
    <location>
        <begin position="547"/>
        <end position="578"/>
    </location>
</feature>
<dbReference type="AlphaFoldDB" id="A0A4V1IQ11"/>
<protein>
    <submittedName>
        <fullName evidence="2">Uncharacterized protein</fullName>
    </submittedName>
</protein>
<dbReference type="Proteomes" id="UP000269721">
    <property type="component" value="Unassembled WGS sequence"/>
</dbReference>
<keyword evidence="3" id="KW-1185">Reference proteome</keyword>